<dbReference type="SUPFAM" id="SSF52091">
    <property type="entry name" value="SpoIIaa-like"/>
    <property type="match status" value="1"/>
</dbReference>
<evidence type="ECO:0000313" key="2">
    <source>
        <dbReference type="EMBL" id="MBB5962078.1"/>
    </source>
</evidence>
<dbReference type="InterPro" id="IPR025847">
    <property type="entry name" value="MEDS_domain"/>
</dbReference>
<feature type="domain" description="STAS" evidence="1">
    <location>
        <begin position="194"/>
        <end position="291"/>
    </location>
</feature>
<proteinExistence type="predicted"/>
<keyword evidence="3" id="KW-1185">Reference proteome</keyword>
<dbReference type="RefSeq" id="WP_184939336.1">
    <property type="nucleotide sequence ID" value="NZ_BAAAWZ010000001.1"/>
</dbReference>
<dbReference type="AlphaFoldDB" id="A0A841D107"/>
<sequence length="291" mass="31380">MRQVKDVRLGDHLCLAFTHEAEQREVSVTFVTAGLARGERVLYLTDDPTPDRVRHWLEEAGVDVAAVTAAGQLGVRPAREGYLVSGRFDPDAMITALRGEVAGSLAAGFSGFRISGEMGWALRGVAGAERLEEYERRITALFHEGMSAAICQYDTRVFPPDRLDALTGCHPEQVQMNALLQDGPLRVTPAFDSEGRPVLRVSGAIDRDTAAAWDAALQSAVGEDGDVRVDMGGLEFIDVAGLRVLVRTAAALPDGRCLRVLRLAPALDKVIRMVGWDRTSGLVIDSEVASA</sequence>
<accession>A0A841D107</accession>
<dbReference type="Proteomes" id="UP000562352">
    <property type="component" value="Unassembled WGS sequence"/>
</dbReference>
<comment type="caution">
    <text evidence="2">The sequence shown here is derived from an EMBL/GenBank/DDBJ whole genome shotgun (WGS) entry which is preliminary data.</text>
</comment>
<dbReference type="InterPro" id="IPR002645">
    <property type="entry name" value="STAS_dom"/>
</dbReference>
<protein>
    <submittedName>
        <fullName evidence="2">Anti-anti-sigma factor</fullName>
    </submittedName>
</protein>
<dbReference type="EMBL" id="JACHJJ010000003">
    <property type="protein sequence ID" value="MBB5962078.1"/>
    <property type="molecule type" value="Genomic_DNA"/>
</dbReference>
<dbReference type="CDD" id="cd07043">
    <property type="entry name" value="STAS_anti-anti-sigma_factors"/>
    <property type="match status" value="1"/>
</dbReference>
<evidence type="ECO:0000313" key="3">
    <source>
        <dbReference type="Proteomes" id="UP000562352"/>
    </source>
</evidence>
<reference evidence="2 3" key="1">
    <citation type="submission" date="2020-08" db="EMBL/GenBank/DDBJ databases">
        <title>Genomic Encyclopedia of Type Strains, Phase III (KMG-III): the genomes of soil and plant-associated and newly described type strains.</title>
        <authorList>
            <person name="Whitman W."/>
        </authorList>
    </citation>
    <scope>NUCLEOTIDE SEQUENCE [LARGE SCALE GENOMIC DNA]</scope>
    <source>
        <strain evidence="2 3">CECT 3303</strain>
    </source>
</reference>
<dbReference type="Gene3D" id="3.30.750.24">
    <property type="entry name" value="STAS domain"/>
    <property type="match status" value="1"/>
</dbReference>
<dbReference type="Pfam" id="PF13466">
    <property type="entry name" value="STAS_2"/>
    <property type="match status" value="1"/>
</dbReference>
<name>A0A841D107_PLAVE</name>
<dbReference type="InterPro" id="IPR036513">
    <property type="entry name" value="STAS_dom_sf"/>
</dbReference>
<gene>
    <name evidence="2" type="ORF">FHS22_001337</name>
</gene>
<organism evidence="2 3">
    <name type="scientific">Planomonospora venezuelensis</name>
    <dbReference type="NCBI Taxonomy" id="1999"/>
    <lineage>
        <taxon>Bacteria</taxon>
        <taxon>Bacillati</taxon>
        <taxon>Actinomycetota</taxon>
        <taxon>Actinomycetes</taxon>
        <taxon>Streptosporangiales</taxon>
        <taxon>Streptosporangiaceae</taxon>
        <taxon>Planomonospora</taxon>
    </lineage>
</organism>
<dbReference type="Pfam" id="PF14417">
    <property type="entry name" value="MEDS"/>
    <property type="match status" value="1"/>
</dbReference>
<dbReference type="PROSITE" id="PS50801">
    <property type="entry name" value="STAS"/>
    <property type="match status" value="1"/>
</dbReference>
<dbReference type="InterPro" id="IPR058548">
    <property type="entry name" value="MlaB-like_STAS"/>
</dbReference>
<evidence type="ECO:0000259" key="1">
    <source>
        <dbReference type="PROSITE" id="PS50801"/>
    </source>
</evidence>